<name>A0A426X9Z4_ENSVE</name>
<dbReference type="EMBL" id="AMZH03023763">
    <property type="protein sequence ID" value="RRT36311.1"/>
    <property type="molecule type" value="Genomic_DNA"/>
</dbReference>
<protein>
    <submittedName>
        <fullName evidence="1">Uncharacterized protein</fullName>
    </submittedName>
</protein>
<accession>A0A426X9Z4</accession>
<evidence type="ECO:0000313" key="1">
    <source>
        <dbReference type="EMBL" id="RRT36311.1"/>
    </source>
</evidence>
<comment type="caution">
    <text evidence="1">The sequence shown here is derived from an EMBL/GenBank/DDBJ whole genome shotgun (WGS) entry which is preliminary data.</text>
</comment>
<gene>
    <name evidence="1" type="ORF">B296_00044066</name>
</gene>
<sequence length="241" mass="27720">MIRSYWKLHFSEQYNGKKGYEFKECMSWYRIGGSSVCAHRILHWMKALVMSIWGLCTTEGEFRVQVPTSPIGGLNHTEVCMIGAAGEWDCSNAYIRLREPDKSEDKVEQANVAIKKAKENKINVNPATRWWRACMRVVVYLSIDQGKLLRKHRRVEAVRGVVPFLLRGVDDKDDGEDGTIPKATKTIKDLLQVGVKFYFFRAKLLIFRKFDGRKKRIIVANSTQGVQILCLQKCKQRAGVY</sequence>
<evidence type="ECO:0000313" key="2">
    <source>
        <dbReference type="Proteomes" id="UP000287651"/>
    </source>
</evidence>
<reference evidence="1 2" key="1">
    <citation type="journal article" date="2014" name="Agronomy (Basel)">
        <title>A Draft Genome Sequence for Ensete ventricosum, the Drought-Tolerant Tree Against Hunger.</title>
        <authorList>
            <person name="Harrison J."/>
            <person name="Moore K.A."/>
            <person name="Paszkiewicz K."/>
            <person name="Jones T."/>
            <person name="Grant M."/>
            <person name="Ambacheew D."/>
            <person name="Muzemil S."/>
            <person name="Studholme D.J."/>
        </authorList>
    </citation>
    <scope>NUCLEOTIDE SEQUENCE [LARGE SCALE GENOMIC DNA]</scope>
</reference>
<dbReference type="Proteomes" id="UP000287651">
    <property type="component" value="Unassembled WGS sequence"/>
</dbReference>
<organism evidence="1 2">
    <name type="scientific">Ensete ventricosum</name>
    <name type="common">Abyssinian banana</name>
    <name type="synonym">Musa ensete</name>
    <dbReference type="NCBI Taxonomy" id="4639"/>
    <lineage>
        <taxon>Eukaryota</taxon>
        <taxon>Viridiplantae</taxon>
        <taxon>Streptophyta</taxon>
        <taxon>Embryophyta</taxon>
        <taxon>Tracheophyta</taxon>
        <taxon>Spermatophyta</taxon>
        <taxon>Magnoliopsida</taxon>
        <taxon>Liliopsida</taxon>
        <taxon>Zingiberales</taxon>
        <taxon>Musaceae</taxon>
        <taxon>Ensete</taxon>
    </lineage>
</organism>
<dbReference type="AlphaFoldDB" id="A0A426X9Z4"/>
<proteinExistence type="predicted"/>